<protein>
    <submittedName>
        <fullName evidence="1">Uncharacterized protein</fullName>
    </submittedName>
</protein>
<accession>A0AAD8PGW2</accession>
<gene>
    <name evidence="1" type="ORF">BgAZ_110620</name>
</gene>
<proteinExistence type="predicted"/>
<sequence length="212" mass="24746">MKNDPNSNVKRRAGRKYQFDPQDVSVKFHMVEEFVRERVVNQRNELRQKHIPDRQQRRQLFKRLGEIREAFISPESKDEADVRALSLNSQIVMKSAMKNALKSLLYTIGQAKVALKEPEESEFSTECLTTVEEEMAEKEALEALRELRASAFLAELLEKSKLAVEEQNRSLDEVIAERRRRDEEEAIEEEETLLASDRKLINSGVYRITYKC</sequence>
<dbReference type="AlphaFoldDB" id="A0AAD8PGW2"/>
<name>A0AAD8PGW2_BABGI</name>
<keyword evidence="2" id="KW-1185">Reference proteome</keyword>
<comment type="caution">
    <text evidence="1">The sequence shown here is derived from an EMBL/GenBank/DDBJ whole genome shotgun (WGS) entry which is preliminary data.</text>
</comment>
<reference evidence="1" key="1">
    <citation type="submission" date="2023-08" db="EMBL/GenBank/DDBJ databases">
        <title>Draft sequence of the Babesia gibsoni genome.</title>
        <authorList>
            <person name="Yamagishi J.Y."/>
            <person name="Xuan X.X."/>
        </authorList>
    </citation>
    <scope>NUCLEOTIDE SEQUENCE</scope>
    <source>
        <strain evidence="1">Azabu</strain>
    </source>
</reference>
<dbReference type="Proteomes" id="UP001230268">
    <property type="component" value="Unassembled WGS sequence"/>
</dbReference>
<evidence type="ECO:0000313" key="1">
    <source>
        <dbReference type="EMBL" id="KAK1445156.1"/>
    </source>
</evidence>
<dbReference type="EMBL" id="JAVEPI010000001">
    <property type="protein sequence ID" value="KAK1445156.1"/>
    <property type="molecule type" value="Genomic_DNA"/>
</dbReference>
<evidence type="ECO:0000313" key="2">
    <source>
        <dbReference type="Proteomes" id="UP001230268"/>
    </source>
</evidence>
<organism evidence="1 2">
    <name type="scientific">Babesia gibsoni</name>
    <dbReference type="NCBI Taxonomy" id="33632"/>
    <lineage>
        <taxon>Eukaryota</taxon>
        <taxon>Sar</taxon>
        <taxon>Alveolata</taxon>
        <taxon>Apicomplexa</taxon>
        <taxon>Aconoidasida</taxon>
        <taxon>Piroplasmida</taxon>
        <taxon>Babesiidae</taxon>
        <taxon>Babesia</taxon>
    </lineage>
</organism>